<organism evidence="14 15">
    <name type="scientific">Roseateles rivi</name>
    <dbReference type="NCBI Taxonomy" id="3299028"/>
    <lineage>
        <taxon>Bacteria</taxon>
        <taxon>Pseudomonadati</taxon>
        <taxon>Pseudomonadota</taxon>
        <taxon>Betaproteobacteria</taxon>
        <taxon>Burkholderiales</taxon>
        <taxon>Sphaerotilaceae</taxon>
        <taxon>Roseateles</taxon>
    </lineage>
</organism>
<name>A0ABW7FZ57_9BURK</name>
<evidence type="ECO:0000256" key="2">
    <source>
        <dbReference type="ARBA" id="ARBA00022801"/>
    </source>
</evidence>
<sequence>MNGALVARSDFYVVACDPARSVVVEACAGAGKTWMLVSRIVRALLEGVEPQQIVAITFTRKAAGEMRERLQQWLAEFAQADPAQRVLALQQRGLSAEQAQARAQDLAGLQQRLLEAGRSVDIRTFHAWFSQLLRAAPLALLQSLGLSPELQLLEDEAELMPELWRQFHSAVLADPQLREDYQALIDQRGRSSTTKWLEAGFAKRVELRLAHEHGTLMGSVSGAASVSAKFAQHSPLQYFATLTPELLGLAAALGAGSTATQREKGSEIERACSDEPDLALRLAAVSAALLTKDGKLRAALKKFEAAEPLAEELTLVQQAIEQEQAQQNHQRLCRLSLALLEAFDALKRRQGLVDMNDLERGAMAVLSDAQLSGWVQQRLDAQVRHVLIDEFQDTSPLQWQALYAWLSGYAGAGGGGSGQRPPAVFIVGDPKQSIYRFRRAEPRVFAAARDFVQEALGGAVLACDHTRRNAPPVLDAVNAALLAAQSAGQYSGFRAHTTEHDGAVDPLQGFVSLDVPSEETATAEGEEQPEAEAPAQAQEAWRASLEQPRHEAEVQRRWAEAERIAQALADLLRHHGVAPGEVFVLARKREGLRVLSQSLKRWGIAHVAPEEHSLLDAPDVLDMLALLDALASPQHDLSLAQALRSPVFGVSDAVLLQLSRRAGLVERLAEEGAAPLRSSLWLALMDEEHAASLDEATQRARSLLQRWSQRRAHSTPHELLDAIVHEGDVPARVAACVPPAQRSARLHALRSLLGLALDLDGGRYATLHGFVRALRQRALTLPAHSQADAVQLLTVHGAKGLEARVVVLMDCDAPPAKADYATLLVDWPVLQSWPQRVAFIASESRPPQELAALMEAEQAERMREELNALYVAMTRAKSRLVLSRTVGARKSPEGTWWRRLQGLAQVLALPPLAPPAPGGSEGQVALAELAELPTLQGDALPPEAAAEAAPATASLGEPEELVVRSSELDELAALGEALHRVLEWVSRPGARAADAPRYTGAAAQMYGLDARRRERLEQAVAAILGSPDCAPFFANERLRWAGNEVPLTLDGVELRLDRLVCVDGVDGRPHWWVIDYKLHPRPQQDEGYVQQLARYVRAVRALQPGEAVGAGFITGQGQWIDVSEKLSQYL</sequence>
<dbReference type="InterPro" id="IPR027417">
    <property type="entry name" value="P-loop_NTPase"/>
</dbReference>
<evidence type="ECO:0000256" key="3">
    <source>
        <dbReference type="ARBA" id="ARBA00022806"/>
    </source>
</evidence>
<keyword evidence="5" id="KW-0413">Isomerase</keyword>
<keyword evidence="15" id="KW-1185">Reference proteome</keyword>
<dbReference type="EC" id="5.6.2.4" evidence="7"/>
<dbReference type="Gene3D" id="3.40.50.300">
    <property type="entry name" value="P-loop containing nucleotide triphosphate hydrolases"/>
    <property type="match status" value="3"/>
</dbReference>
<keyword evidence="4 10" id="KW-0067">ATP-binding</keyword>
<keyword evidence="1 10" id="KW-0547">Nucleotide-binding</keyword>
<evidence type="ECO:0000256" key="5">
    <source>
        <dbReference type="ARBA" id="ARBA00023235"/>
    </source>
</evidence>
<evidence type="ECO:0000313" key="15">
    <source>
        <dbReference type="Proteomes" id="UP001606099"/>
    </source>
</evidence>
<evidence type="ECO:0000256" key="8">
    <source>
        <dbReference type="ARBA" id="ARBA00034923"/>
    </source>
</evidence>
<evidence type="ECO:0000256" key="7">
    <source>
        <dbReference type="ARBA" id="ARBA00034808"/>
    </source>
</evidence>
<dbReference type="Proteomes" id="UP001606099">
    <property type="component" value="Unassembled WGS sequence"/>
</dbReference>
<dbReference type="Gene3D" id="1.10.486.10">
    <property type="entry name" value="PCRA, domain 4"/>
    <property type="match status" value="1"/>
</dbReference>
<feature type="domain" description="UvrD-like helicase ATP-binding" evidence="12">
    <location>
        <begin position="5"/>
        <end position="470"/>
    </location>
</feature>
<keyword evidence="2 10" id="KW-0378">Hydrolase</keyword>
<proteinExistence type="predicted"/>
<dbReference type="PANTHER" id="PTHR11070">
    <property type="entry name" value="UVRD / RECB / PCRA DNA HELICASE FAMILY MEMBER"/>
    <property type="match status" value="1"/>
</dbReference>
<evidence type="ECO:0000256" key="1">
    <source>
        <dbReference type="ARBA" id="ARBA00022741"/>
    </source>
</evidence>
<protein>
    <recommendedName>
        <fullName evidence="7">DNA 3'-5' helicase</fullName>
        <ecNumber evidence="7">5.6.2.4</ecNumber>
    </recommendedName>
    <alternativeName>
        <fullName evidence="8">DNA 3'-5' helicase II</fullName>
    </alternativeName>
</protein>
<evidence type="ECO:0000256" key="11">
    <source>
        <dbReference type="SAM" id="MobiDB-lite"/>
    </source>
</evidence>
<evidence type="ECO:0000259" key="12">
    <source>
        <dbReference type="PROSITE" id="PS51198"/>
    </source>
</evidence>
<keyword evidence="3 10" id="KW-0347">Helicase</keyword>
<evidence type="ECO:0000313" key="14">
    <source>
        <dbReference type="EMBL" id="MFG6449592.1"/>
    </source>
</evidence>
<comment type="catalytic activity">
    <reaction evidence="6">
        <text>Couples ATP hydrolysis with the unwinding of duplex DNA by translocating in the 3'-5' direction.</text>
        <dbReference type="EC" id="5.6.2.4"/>
    </reaction>
</comment>
<feature type="binding site" evidence="10">
    <location>
        <begin position="26"/>
        <end position="33"/>
    </location>
    <ligand>
        <name>ATP</name>
        <dbReference type="ChEBI" id="CHEBI:30616"/>
    </ligand>
</feature>
<evidence type="ECO:0000256" key="9">
    <source>
        <dbReference type="ARBA" id="ARBA00048988"/>
    </source>
</evidence>
<feature type="region of interest" description="Disordered" evidence="11">
    <location>
        <begin position="517"/>
        <end position="537"/>
    </location>
</feature>
<dbReference type="SUPFAM" id="SSF52540">
    <property type="entry name" value="P-loop containing nucleoside triphosphate hydrolases"/>
    <property type="match status" value="1"/>
</dbReference>
<comment type="caution">
    <text evidence="14">The sequence shown here is derived from an EMBL/GenBank/DDBJ whole genome shotgun (WGS) entry which is preliminary data.</text>
</comment>
<evidence type="ECO:0000256" key="10">
    <source>
        <dbReference type="PROSITE-ProRule" id="PRU00560"/>
    </source>
</evidence>
<evidence type="ECO:0000256" key="6">
    <source>
        <dbReference type="ARBA" id="ARBA00034617"/>
    </source>
</evidence>
<dbReference type="PROSITE" id="PS51198">
    <property type="entry name" value="UVRD_HELICASE_ATP_BIND"/>
    <property type="match status" value="1"/>
</dbReference>
<evidence type="ECO:0000259" key="13">
    <source>
        <dbReference type="PROSITE" id="PS51217"/>
    </source>
</evidence>
<dbReference type="EMBL" id="JBIGHZ010000006">
    <property type="protein sequence ID" value="MFG6449592.1"/>
    <property type="molecule type" value="Genomic_DNA"/>
</dbReference>
<dbReference type="InterPro" id="IPR014017">
    <property type="entry name" value="DNA_helicase_UvrD-like_C"/>
</dbReference>
<dbReference type="Pfam" id="PF00580">
    <property type="entry name" value="UvrD-helicase"/>
    <property type="match status" value="1"/>
</dbReference>
<dbReference type="Pfam" id="PF13361">
    <property type="entry name" value="UvrD_C"/>
    <property type="match status" value="1"/>
</dbReference>
<feature type="domain" description="UvrD-like helicase C-terminal" evidence="13">
    <location>
        <begin position="517"/>
        <end position="800"/>
    </location>
</feature>
<dbReference type="InterPro" id="IPR000212">
    <property type="entry name" value="DNA_helicase_UvrD/REP"/>
</dbReference>
<dbReference type="GO" id="GO:0008854">
    <property type="term" value="F:exodeoxyribonuclease V activity"/>
    <property type="evidence" value="ECO:0007669"/>
    <property type="project" value="UniProtKB-EC"/>
</dbReference>
<comment type="catalytic activity">
    <reaction evidence="9">
        <text>ATP + H2O = ADP + phosphate + H(+)</text>
        <dbReference type="Rhea" id="RHEA:13065"/>
        <dbReference type="ChEBI" id="CHEBI:15377"/>
        <dbReference type="ChEBI" id="CHEBI:15378"/>
        <dbReference type="ChEBI" id="CHEBI:30616"/>
        <dbReference type="ChEBI" id="CHEBI:43474"/>
        <dbReference type="ChEBI" id="CHEBI:456216"/>
        <dbReference type="EC" id="5.6.2.4"/>
    </reaction>
</comment>
<evidence type="ECO:0000256" key="4">
    <source>
        <dbReference type="ARBA" id="ARBA00022840"/>
    </source>
</evidence>
<reference evidence="14 15" key="1">
    <citation type="submission" date="2024-08" db="EMBL/GenBank/DDBJ databases">
        <authorList>
            <person name="Lu H."/>
        </authorList>
    </citation>
    <scope>NUCLEOTIDE SEQUENCE [LARGE SCALE GENOMIC DNA]</scope>
    <source>
        <strain evidence="14 15">BYS180W</strain>
    </source>
</reference>
<gene>
    <name evidence="14" type="ORF">ACG0Z6_15300</name>
</gene>
<accession>A0ABW7FZ57</accession>
<dbReference type="RefSeq" id="WP_394462963.1">
    <property type="nucleotide sequence ID" value="NZ_JBIGHZ010000006.1"/>
</dbReference>
<dbReference type="InterPro" id="IPR014016">
    <property type="entry name" value="UvrD-like_ATP-bd"/>
</dbReference>
<dbReference type="PROSITE" id="PS51217">
    <property type="entry name" value="UVRD_HELICASE_CTER"/>
    <property type="match status" value="1"/>
</dbReference>
<dbReference type="PANTHER" id="PTHR11070:SF2">
    <property type="entry name" value="ATP-DEPENDENT DNA HELICASE SRS2"/>
    <property type="match status" value="1"/>
</dbReference>